<proteinExistence type="predicted"/>
<dbReference type="EnsemblPlants" id="AET6Gv20989700.1">
    <property type="protein sequence ID" value="AET6Gv20989700.1"/>
    <property type="gene ID" value="AET6Gv20989700"/>
</dbReference>
<reference evidence="2" key="5">
    <citation type="journal article" date="2021" name="G3 (Bethesda)">
        <title>Aegilops tauschii genome assembly Aet v5.0 features greater sequence contiguity and improved annotation.</title>
        <authorList>
            <person name="Wang L."/>
            <person name="Zhu T."/>
            <person name="Rodriguez J.C."/>
            <person name="Deal K.R."/>
            <person name="Dubcovsky J."/>
            <person name="McGuire P.E."/>
            <person name="Lux T."/>
            <person name="Spannagl M."/>
            <person name="Mayer K.F.X."/>
            <person name="Baldrich P."/>
            <person name="Meyers B.C."/>
            <person name="Huo N."/>
            <person name="Gu Y.Q."/>
            <person name="Zhou H."/>
            <person name="Devos K.M."/>
            <person name="Bennetzen J.L."/>
            <person name="Unver T."/>
            <person name="Budak H."/>
            <person name="Gulick P.J."/>
            <person name="Galiba G."/>
            <person name="Kalapos B."/>
            <person name="Nelson D.R."/>
            <person name="Li P."/>
            <person name="You F.M."/>
            <person name="Luo M.C."/>
            <person name="Dvorak J."/>
        </authorList>
    </citation>
    <scope>NUCLEOTIDE SEQUENCE [LARGE SCALE GENOMIC DNA]</scope>
    <source>
        <strain evidence="2">cv. AL8/78</strain>
    </source>
</reference>
<accession>A0A453Q5L8</accession>
<dbReference type="SUPFAM" id="SSF56219">
    <property type="entry name" value="DNase I-like"/>
    <property type="match status" value="1"/>
</dbReference>
<dbReference type="GO" id="GO:0003824">
    <property type="term" value="F:catalytic activity"/>
    <property type="evidence" value="ECO:0007669"/>
    <property type="project" value="InterPro"/>
</dbReference>
<feature type="domain" description="Endonuclease/exonuclease/phosphatase" evidence="1">
    <location>
        <begin position="11"/>
        <end position="201"/>
    </location>
</feature>
<organism evidence="2 3">
    <name type="scientific">Aegilops tauschii subsp. strangulata</name>
    <name type="common">Goatgrass</name>
    <dbReference type="NCBI Taxonomy" id="200361"/>
    <lineage>
        <taxon>Eukaryota</taxon>
        <taxon>Viridiplantae</taxon>
        <taxon>Streptophyta</taxon>
        <taxon>Embryophyta</taxon>
        <taxon>Tracheophyta</taxon>
        <taxon>Spermatophyta</taxon>
        <taxon>Magnoliopsida</taxon>
        <taxon>Liliopsida</taxon>
        <taxon>Poales</taxon>
        <taxon>Poaceae</taxon>
        <taxon>BOP clade</taxon>
        <taxon>Pooideae</taxon>
        <taxon>Triticodae</taxon>
        <taxon>Triticeae</taxon>
        <taxon>Triticinae</taxon>
        <taxon>Aegilops</taxon>
    </lineage>
</organism>
<protein>
    <recommendedName>
        <fullName evidence="1">Endonuclease/exonuclease/phosphatase domain-containing protein</fullName>
    </recommendedName>
</protein>
<sequence length="202" mass="22977">EFSSMELPGGDRRTVREVLALCKANSPGLVFLSETRQASSKMEKIKWRLQMKGFAGVSSDGLSGGLALYWDENLQVTGLDSCARYIDVRIVDGANDKTWRTTYVYGEARVENRHRMWSALSNLRATSSEPWLVCGDFNEAMWQHEHLSLTQRSENQMQQFRDCLLACELMDLGFSGIPYTYDNGQVGNRNFRVRLDRACADE</sequence>
<reference evidence="3" key="1">
    <citation type="journal article" date="2014" name="Science">
        <title>Ancient hybridizations among the ancestral genomes of bread wheat.</title>
        <authorList>
            <consortium name="International Wheat Genome Sequencing Consortium,"/>
            <person name="Marcussen T."/>
            <person name="Sandve S.R."/>
            <person name="Heier L."/>
            <person name="Spannagl M."/>
            <person name="Pfeifer M."/>
            <person name="Jakobsen K.S."/>
            <person name="Wulff B.B."/>
            <person name="Steuernagel B."/>
            <person name="Mayer K.F."/>
            <person name="Olsen O.A."/>
        </authorList>
    </citation>
    <scope>NUCLEOTIDE SEQUENCE [LARGE SCALE GENOMIC DNA]</scope>
    <source>
        <strain evidence="3">cv. AL8/78</strain>
    </source>
</reference>
<dbReference type="InterPro" id="IPR005135">
    <property type="entry name" value="Endo/exonuclease/phosphatase"/>
</dbReference>
<evidence type="ECO:0000259" key="1">
    <source>
        <dbReference type="Pfam" id="PF03372"/>
    </source>
</evidence>
<dbReference type="PANTHER" id="PTHR35218">
    <property type="entry name" value="RNASE H DOMAIN-CONTAINING PROTEIN"/>
    <property type="match status" value="1"/>
</dbReference>
<dbReference type="Gene3D" id="3.60.10.10">
    <property type="entry name" value="Endonuclease/exonuclease/phosphatase"/>
    <property type="match status" value="1"/>
</dbReference>
<dbReference type="Proteomes" id="UP000015105">
    <property type="component" value="Chromosome 6D"/>
</dbReference>
<reference evidence="2" key="3">
    <citation type="journal article" date="2017" name="Nature">
        <title>Genome sequence of the progenitor of the wheat D genome Aegilops tauschii.</title>
        <authorList>
            <person name="Luo M.C."/>
            <person name="Gu Y.Q."/>
            <person name="Puiu D."/>
            <person name="Wang H."/>
            <person name="Twardziok S.O."/>
            <person name="Deal K.R."/>
            <person name="Huo N."/>
            <person name="Zhu T."/>
            <person name="Wang L."/>
            <person name="Wang Y."/>
            <person name="McGuire P.E."/>
            <person name="Liu S."/>
            <person name="Long H."/>
            <person name="Ramasamy R.K."/>
            <person name="Rodriguez J.C."/>
            <person name="Van S.L."/>
            <person name="Yuan L."/>
            <person name="Wang Z."/>
            <person name="Xia Z."/>
            <person name="Xiao L."/>
            <person name="Anderson O.D."/>
            <person name="Ouyang S."/>
            <person name="Liang Y."/>
            <person name="Zimin A.V."/>
            <person name="Pertea G."/>
            <person name="Qi P."/>
            <person name="Bennetzen J.L."/>
            <person name="Dai X."/>
            <person name="Dawson M.W."/>
            <person name="Muller H.G."/>
            <person name="Kugler K."/>
            <person name="Rivarola-Duarte L."/>
            <person name="Spannagl M."/>
            <person name="Mayer K.F.X."/>
            <person name="Lu F.H."/>
            <person name="Bevan M.W."/>
            <person name="Leroy P."/>
            <person name="Li P."/>
            <person name="You F.M."/>
            <person name="Sun Q."/>
            <person name="Liu Z."/>
            <person name="Lyons E."/>
            <person name="Wicker T."/>
            <person name="Salzberg S.L."/>
            <person name="Devos K.M."/>
            <person name="Dvorak J."/>
        </authorList>
    </citation>
    <scope>NUCLEOTIDE SEQUENCE [LARGE SCALE GENOMIC DNA]</scope>
    <source>
        <strain evidence="2">cv. AL8/78</strain>
    </source>
</reference>
<reference evidence="2" key="4">
    <citation type="submission" date="2019-03" db="UniProtKB">
        <authorList>
            <consortium name="EnsemblPlants"/>
        </authorList>
    </citation>
    <scope>IDENTIFICATION</scope>
</reference>
<dbReference type="AlphaFoldDB" id="A0A453Q5L8"/>
<reference evidence="3" key="2">
    <citation type="journal article" date="2017" name="Nat. Plants">
        <title>The Aegilops tauschii genome reveals multiple impacts of transposons.</title>
        <authorList>
            <person name="Zhao G."/>
            <person name="Zou C."/>
            <person name="Li K."/>
            <person name="Wang K."/>
            <person name="Li T."/>
            <person name="Gao L."/>
            <person name="Zhang X."/>
            <person name="Wang H."/>
            <person name="Yang Z."/>
            <person name="Liu X."/>
            <person name="Jiang W."/>
            <person name="Mao L."/>
            <person name="Kong X."/>
            <person name="Jiao Y."/>
            <person name="Jia J."/>
        </authorList>
    </citation>
    <scope>NUCLEOTIDE SEQUENCE [LARGE SCALE GENOMIC DNA]</scope>
    <source>
        <strain evidence="3">cv. AL8/78</strain>
    </source>
</reference>
<evidence type="ECO:0000313" key="2">
    <source>
        <dbReference type="EnsemblPlants" id="AET6Gv20989700.1"/>
    </source>
</evidence>
<dbReference type="PANTHER" id="PTHR35218:SF9">
    <property type="entry name" value="ENDONUCLEASE_EXONUCLEASE_PHOSPHATASE DOMAIN-CONTAINING PROTEIN"/>
    <property type="match status" value="1"/>
</dbReference>
<dbReference type="STRING" id="200361.A0A453Q5L8"/>
<evidence type="ECO:0000313" key="3">
    <source>
        <dbReference type="Proteomes" id="UP000015105"/>
    </source>
</evidence>
<dbReference type="InterPro" id="IPR036691">
    <property type="entry name" value="Endo/exonu/phosph_ase_sf"/>
</dbReference>
<dbReference type="Gramene" id="AET6Gv20989700.1">
    <property type="protein sequence ID" value="AET6Gv20989700.1"/>
    <property type="gene ID" value="AET6Gv20989700"/>
</dbReference>
<name>A0A453Q5L8_AEGTS</name>
<dbReference type="Pfam" id="PF03372">
    <property type="entry name" value="Exo_endo_phos"/>
    <property type="match status" value="1"/>
</dbReference>
<keyword evidence="3" id="KW-1185">Reference proteome</keyword>